<reference evidence="2 3" key="1">
    <citation type="journal article" date="2015" name="Sci. Rep.">
        <title>Chromosome-level genome map provides insights into diverse defense mechanisms in the medicinal fungus Ganoderma sinense.</title>
        <authorList>
            <person name="Zhu Y."/>
            <person name="Xu J."/>
            <person name="Sun C."/>
            <person name="Zhou S."/>
            <person name="Xu H."/>
            <person name="Nelson D.R."/>
            <person name="Qian J."/>
            <person name="Song J."/>
            <person name="Luo H."/>
            <person name="Xiang L."/>
            <person name="Li Y."/>
            <person name="Xu Z."/>
            <person name="Ji A."/>
            <person name="Wang L."/>
            <person name="Lu S."/>
            <person name="Hayward A."/>
            <person name="Sun W."/>
            <person name="Li X."/>
            <person name="Schwartz D.C."/>
            <person name="Wang Y."/>
            <person name="Chen S."/>
        </authorList>
    </citation>
    <scope>NUCLEOTIDE SEQUENCE [LARGE SCALE GENOMIC DNA]</scope>
    <source>
        <strain evidence="2 3">ZZ0214-1</strain>
    </source>
</reference>
<dbReference type="EMBL" id="AYKW01000014">
    <property type="protein sequence ID" value="PIL30567.1"/>
    <property type="molecule type" value="Genomic_DNA"/>
</dbReference>
<dbReference type="Proteomes" id="UP000230002">
    <property type="component" value="Unassembled WGS sequence"/>
</dbReference>
<sequence length="324" mass="35968">MVHHPEVDAAIAAIEDRSLSPQQAADEVAKQCGQFIGPAPSHGSPTEGDEEGCEDSRVDQFFWSFWNEVLRLAQEDVSMHDRIAHIMAALKARGSEGCEGWKLWGEETDWSRLPVFSLASREEMNGPQPFIKERGFLDITAPKAQALLAGDVPTDDEPDTRELVRCRKVWLNTNAFLARLWALNVWDGAFLGIASMRMHLEPLTLSSTSGPTGTVGRWRDGCADPDELQIEVAALWLRIAGAKMYACREIMGPKGNPDWEANRGCPGGSGGTWDGVDGYHPDRWRHWKGILQEVAKGSWRRNVIEAAQAAIEAMEKYEREAASE</sequence>
<keyword evidence="3" id="KW-1185">Reference proteome</keyword>
<dbReference type="PANTHER" id="PTHR38797">
    <property type="entry name" value="NUCLEAR PORE COMPLEX PROTEIN NUP85-RELATED"/>
    <property type="match status" value="1"/>
</dbReference>
<protein>
    <submittedName>
        <fullName evidence="2">Uncharacterized protein</fullName>
    </submittedName>
</protein>
<dbReference type="STRING" id="1077348.A0A2G8SA02"/>
<feature type="region of interest" description="Disordered" evidence="1">
    <location>
        <begin position="34"/>
        <end position="53"/>
    </location>
</feature>
<organism evidence="2 3">
    <name type="scientific">Ganoderma sinense ZZ0214-1</name>
    <dbReference type="NCBI Taxonomy" id="1077348"/>
    <lineage>
        <taxon>Eukaryota</taxon>
        <taxon>Fungi</taxon>
        <taxon>Dikarya</taxon>
        <taxon>Basidiomycota</taxon>
        <taxon>Agaricomycotina</taxon>
        <taxon>Agaricomycetes</taxon>
        <taxon>Polyporales</taxon>
        <taxon>Polyporaceae</taxon>
        <taxon>Ganoderma</taxon>
    </lineage>
</organism>
<evidence type="ECO:0000313" key="3">
    <source>
        <dbReference type="Proteomes" id="UP000230002"/>
    </source>
</evidence>
<dbReference type="Pfam" id="PF12311">
    <property type="entry name" value="DUF3632"/>
    <property type="match status" value="1"/>
</dbReference>
<evidence type="ECO:0000313" key="2">
    <source>
        <dbReference type="EMBL" id="PIL30567.1"/>
    </source>
</evidence>
<evidence type="ECO:0000256" key="1">
    <source>
        <dbReference type="SAM" id="MobiDB-lite"/>
    </source>
</evidence>
<name>A0A2G8SA02_9APHY</name>
<dbReference type="OrthoDB" id="3350591at2759"/>
<dbReference type="PANTHER" id="PTHR38797:SF4">
    <property type="entry name" value="NUCLEAR PORE COMPLEX PROTEIN NUP85"/>
    <property type="match status" value="1"/>
</dbReference>
<dbReference type="InterPro" id="IPR053204">
    <property type="entry name" value="Oxopyrrolidines_Biosynth-assoc"/>
</dbReference>
<gene>
    <name evidence="2" type="ORF">GSI_07267</name>
</gene>
<dbReference type="InterPro" id="IPR022085">
    <property type="entry name" value="OpdG"/>
</dbReference>
<accession>A0A2G8SA02</accession>
<comment type="caution">
    <text evidence="2">The sequence shown here is derived from an EMBL/GenBank/DDBJ whole genome shotgun (WGS) entry which is preliminary data.</text>
</comment>
<dbReference type="AlphaFoldDB" id="A0A2G8SA02"/>
<proteinExistence type="predicted"/>